<gene>
    <name evidence="4" type="primary">ynzC</name>
    <name evidence="4" type="ORF">GCM10008025_02820</name>
</gene>
<dbReference type="RefSeq" id="WP_188382890.1">
    <property type="nucleotide sequence ID" value="NZ_BMEY01000001.1"/>
</dbReference>
<dbReference type="InterPro" id="IPR009242">
    <property type="entry name" value="DUF896"/>
</dbReference>
<dbReference type="AlphaFoldDB" id="A0A916W369"/>
<protein>
    <recommendedName>
        <fullName evidence="2">UPF0291 protein GCM10008025_02820</fullName>
    </recommendedName>
</protein>
<evidence type="ECO:0000256" key="2">
    <source>
        <dbReference type="HAMAP-Rule" id="MF_01103"/>
    </source>
</evidence>
<proteinExistence type="inferred from homology"/>
<feature type="region of interest" description="Disordered" evidence="3">
    <location>
        <begin position="57"/>
        <end position="78"/>
    </location>
</feature>
<organism evidence="4 5">
    <name type="scientific">Ornithinibacillus halotolerans</name>
    <dbReference type="NCBI Taxonomy" id="1274357"/>
    <lineage>
        <taxon>Bacteria</taxon>
        <taxon>Bacillati</taxon>
        <taxon>Bacillota</taxon>
        <taxon>Bacilli</taxon>
        <taxon>Bacillales</taxon>
        <taxon>Bacillaceae</taxon>
        <taxon>Ornithinibacillus</taxon>
    </lineage>
</organism>
<dbReference type="SUPFAM" id="SSF158221">
    <property type="entry name" value="YnzC-like"/>
    <property type="match status" value="1"/>
</dbReference>
<keyword evidence="5" id="KW-1185">Reference proteome</keyword>
<accession>A0A916W369</accession>
<comment type="subcellular location">
    <subcellularLocation>
        <location evidence="2">Cytoplasm</location>
    </subcellularLocation>
</comment>
<dbReference type="PANTHER" id="PTHR37300:SF2">
    <property type="entry name" value="UPF0291 PROTEIN BC_1827"/>
    <property type="match status" value="1"/>
</dbReference>
<evidence type="ECO:0000313" key="4">
    <source>
        <dbReference type="EMBL" id="GGA62304.1"/>
    </source>
</evidence>
<evidence type="ECO:0000256" key="1">
    <source>
        <dbReference type="ARBA" id="ARBA00022490"/>
    </source>
</evidence>
<dbReference type="HAMAP" id="MF_01103">
    <property type="entry name" value="UPF0291"/>
    <property type="match status" value="1"/>
</dbReference>
<dbReference type="Gene3D" id="1.10.287.540">
    <property type="entry name" value="Helix hairpin bin"/>
    <property type="match status" value="1"/>
</dbReference>
<dbReference type="Proteomes" id="UP000613512">
    <property type="component" value="Unassembled WGS sequence"/>
</dbReference>
<dbReference type="EMBL" id="BMEY01000001">
    <property type="protein sequence ID" value="GGA62304.1"/>
    <property type="molecule type" value="Genomic_DNA"/>
</dbReference>
<evidence type="ECO:0000256" key="3">
    <source>
        <dbReference type="SAM" id="MobiDB-lite"/>
    </source>
</evidence>
<reference evidence="4" key="2">
    <citation type="submission" date="2020-09" db="EMBL/GenBank/DDBJ databases">
        <authorList>
            <person name="Sun Q."/>
            <person name="Zhou Y."/>
        </authorList>
    </citation>
    <scope>NUCLEOTIDE SEQUENCE</scope>
    <source>
        <strain evidence="4">CGMCC 1.12408</strain>
    </source>
</reference>
<evidence type="ECO:0000313" key="5">
    <source>
        <dbReference type="Proteomes" id="UP000613512"/>
    </source>
</evidence>
<reference evidence="4" key="1">
    <citation type="journal article" date="2014" name="Int. J. Syst. Evol. Microbiol.">
        <title>Complete genome sequence of Corynebacterium casei LMG S-19264T (=DSM 44701T), isolated from a smear-ripened cheese.</title>
        <authorList>
            <consortium name="US DOE Joint Genome Institute (JGI-PGF)"/>
            <person name="Walter F."/>
            <person name="Albersmeier A."/>
            <person name="Kalinowski J."/>
            <person name="Ruckert C."/>
        </authorList>
    </citation>
    <scope>NUCLEOTIDE SEQUENCE</scope>
    <source>
        <strain evidence="4">CGMCC 1.12408</strain>
    </source>
</reference>
<comment type="caution">
    <text evidence="4">The sequence shown here is derived from an EMBL/GenBank/DDBJ whole genome shotgun (WGS) entry which is preliminary data.</text>
</comment>
<comment type="similarity">
    <text evidence="2">Belongs to the UPF0291 family.</text>
</comment>
<dbReference type="GO" id="GO:0005737">
    <property type="term" value="C:cytoplasm"/>
    <property type="evidence" value="ECO:0007669"/>
    <property type="project" value="UniProtKB-SubCell"/>
</dbReference>
<keyword evidence="1 2" id="KW-0963">Cytoplasm</keyword>
<name>A0A916W369_9BACI</name>
<feature type="compositionally biased region" description="Basic and acidic residues" evidence="3">
    <location>
        <begin position="64"/>
        <end position="78"/>
    </location>
</feature>
<dbReference type="PANTHER" id="PTHR37300">
    <property type="entry name" value="UPF0291 PROTEIN CBO2609/CLC_2481"/>
    <property type="match status" value="1"/>
</dbReference>
<dbReference type="Pfam" id="PF05979">
    <property type="entry name" value="DUF896"/>
    <property type="match status" value="1"/>
</dbReference>
<sequence length="78" mass="9190">MLSKQKLERINELAKKAKTTTGLSEDEKVEQQKLRQEYLQNVRKSFKNQFKTMTVIDPAGNDVTPKKVRDMQERNKNH</sequence>